<organism evidence="2 3">
    <name type="scientific">Ensete ventricosum</name>
    <name type="common">Abyssinian banana</name>
    <name type="synonym">Musa ensete</name>
    <dbReference type="NCBI Taxonomy" id="4639"/>
    <lineage>
        <taxon>Eukaryota</taxon>
        <taxon>Viridiplantae</taxon>
        <taxon>Streptophyta</taxon>
        <taxon>Embryophyta</taxon>
        <taxon>Tracheophyta</taxon>
        <taxon>Spermatophyta</taxon>
        <taxon>Magnoliopsida</taxon>
        <taxon>Liliopsida</taxon>
        <taxon>Zingiberales</taxon>
        <taxon>Musaceae</taxon>
        <taxon>Ensete</taxon>
    </lineage>
</organism>
<dbReference type="AlphaFoldDB" id="A0A426ZTF1"/>
<sequence length="110" mass="11050">MFRRLLTRSPRRSAATGLVALTALNGGAALAPSSSATLDGPSCPTRYSTSRSSTARTILLSGSSKETSRENRDDGPSSPGCTQSDTTAKAAAAAGPAVVHISVAQGEDAS</sequence>
<evidence type="ECO:0000313" key="2">
    <source>
        <dbReference type="EMBL" id="RRT67210.1"/>
    </source>
</evidence>
<evidence type="ECO:0000256" key="1">
    <source>
        <dbReference type="SAM" id="MobiDB-lite"/>
    </source>
</evidence>
<comment type="caution">
    <text evidence="2">The sequence shown here is derived from an EMBL/GenBank/DDBJ whole genome shotgun (WGS) entry which is preliminary data.</text>
</comment>
<feature type="compositionally biased region" description="Low complexity" evidence="1">
    <location>
        <begin position="45"/>
        <end position="57"/>
    </location>
</feature>
<gene>
    <name evidence="2" type="ORF">B296_00002758</name>
</gene>
<dbReference type="Proteomes" id="UP000287651">
    <property type="component" value="Unassembled WGS sequence"/>
</dbReference>
<name>A0A426ZTF1_ENSVE</name>
<feature type="region of interest" description="Disordered" evidence="1">
    <location>
        <begin position="31"/>
        <end position="93"/>
    </location>
</feature>
<protein>
    <submittedName>
        <fullName evidence="2">Uncharacterized protein</fullName>
    </submittedName>
</protein>
<evidence type="ECO:0000313" key="3">
    <source>
        <dbReference type="Proteomes" id="UP000287651"/>
    </source>
</evidence>
<feature type="compositionally biased region" description="Basic and acidic residues" evidence="1">
    <location>
        <begin position="66"/>
        <end position="75"/>
    </location>
</feature>
<accession>A0A426ZTF1</accession>
<dbReference type="EMBL" id="AMZH03005117">
    <property type="protein sequence ID" value="RRT67210.1"/>
    <property type="molecule type" value="Genomic_DNA"/>
</dbReference>
<proteinExistence type="predicted"/>
<reference evidence="2 3" key="1">
    <citation type="journal article" date="2014" name="Agronomy (Basel)">
        <title>A Draft Genome Sequence for Ensete ventricosum, the Drought-Tolerant Tree Against Hunger.</title>
        <authorList>
            <person name="Harrison J."/>
            <person name="Moore K.A."/>
            <person name="Paszkiewicz K."/>
            <person name="Jones T."/>
            <person name="Grant M."/>
            <person name="Ambacheew D."/>
            <person name="Muzemil S."/>
            <person name="Studholme D.J."/>
        </authorList>
    </citation>
    <scope>NUCLEOTIDE SEQUENCE [LARGE SCALE GENOMIC DNA]</scope>
</reference>